<organism evidence="15 16">
    <name type="scientific">Tectimicrobiota bacterium</name>
    <dbReference type="NCBI Taxonomy" id="2528274"/>
    <lineage>
        <taxon>Bacteria</taxon>
        <taxon>Pseudomonadati</taxon>
        <taxon>Nitrospinota/Tectimicrobiota group</taxon>
        <taxon>Candidatus Tectimicrobiota</taxon>
    </lineage>
</organism>
<dbReference type="Pfam" id="PF13361">
    <property type="entry name" value="UvrD_C"/>
    <property type="match status" value="1"/>
</dbReference>
<dbReference type="Proteomes" id="UP000712673">
    <property type="component" value="Unassembled WGS sequence"/>
</dbReference>
<dbReference type="GO" id="GO:0000725">
    <property type="term" value="P:recombinational repair"/>
    <property type="evidence" value="ECO:0007669"/>
    <property type="project" value="TreeGrafter"/>
</dbReference>
<dbReference type="GO" id="GO:0016787">
    <property type="term" value="F:hydrolase activity"/>
    <property type="evidence" value="ECO:0007669"/>
    <property type="project" value="UniProtKB-UniRule"/>
</dbReference>
<dbReference type="InterPro" id="IPR013986">
    <property type="entry name" value="DExx_box_DNA_helicase_dom_sf"/>
</dbReference>
<evidence type="ECO:0000256" key="6">
    <source>
        <dbReference type="ARBA" id="ARBA00023125"/>
    </source>
</evidence>
<keyword evidence="5 12" id="KW-0067">ATP-binding</keyword>
<comment type="catalytic activity">
    <reaction evidence="11">
        <text>ATP + H2O = ADP + phosphate + H(+)</text>
        <dbReference type="Rhea" id="RHEA:13065"/>
        <dbReference type="ChEBI" id="CHEBI:15377"/>
        <dbReference type="ChEBI" id="CHEBI:15378"/>
        <dbReference type="ChEBI" id="CHEBI:30616"/>
        <dbReference type="ChEBI" id="CHEBI:43474"/>
        <dbReference type="ChEBI" id="CHEBI:456216"/>
        <dbReference type="EC" id="5.6.2.4"/>
    </reaction>
</comment>
<dbReference type="PROSITE" id="PS51217">
    <property type="entry name" value="UVRD_HELICASE_CTER"/>
    <property type="match status" value="1"/>
</dbReference>
<feature type="non-terminal residue" evidence="15">
    <location>
        <position position="769"/>
    </location>
</feature>
<keyword evidence="4 12" id="KW-0347">Helicase</keyword>
<dbReference type="PROSITE" id="PS51198">
    <property type="entry name" value="UVRD_HELICASE_ATP_BIND"/>
    <property type="match status" value="1"/>
</dbReference>
<dbReference type="InterPro" id="IPR014016">
    <property type="entry name" value="UvrD-like_ATP-bd"/>
</dbReference>
<name>A0A937W5I9_UNCTE</name>
<evidence type="ECO:0000256" key="3">
    <source>
        <dbReference type="ARBA" id="ARBA00022801"/>
    </source>
</evidence>
<dbReference type="InterPro" id="IPR027417">
    <property type="entry name" value="P-loop_NTPase"/>
</dbReference>
<evidence type="ECO:0000256" key="7">
    <source>
        <dbReference type="ARBA" id="ARBA00023235"/>
    </source>
</evidence>
<evidence type="ECO:0000313" key="15">
    <source>
        <dbReference type="EMBL" id="MBM3226583.1"/>
    </source>
</evidence>
<evidence type="ECO:0000256" key="8">
    <source>
        <dbReference type="ARBA" id="ARBA00034617"/>
    </source>
</evidence>
<dbReference type="CDD" id="cd17932">
    <property type="entry name" value="DEXQc_UvrD"/>
    <property type="match status" value="1"/>
</dbReference>
<dbReference type="PANTHER" id="PTHR11070:SF2">
    <property type="entry name" value="ATP-DEPENDENT DNA HELICASE SRS2"/>
    <property type="match status" value="1"/>
</dbReference>
<evidence type="ECO:0000256" key="11">
    <source>
        <dbReference type="ARBA" id="ARBA00048988"/>
    </source>
</evidence>
<dbReference type="Gene3D" id="1.10.486.10">
    <property type="entry name" value="PCRA, domain 4"/>
    <property type="match status" value="1"/>
</dbReference>
<feature type="domain" description="UvrD-like helicase ATP-binding" evidence="13">
    <location>
        <begin position="342"/>
        <end position="609"/>
    </location>
</feature>
<evidence type="ECO:0000313" key="16">
    <source>
        <dbReference type="Proteomes" id="UP000712673"/>
    </source>
</evidence>
<dbReference type="InterPro" id="IPR014017">
    <property type="entry name" value="DNA_helicase_UvrD-like_C"/>
</dbReference>
<dbReference type="Gene3D" id="3.40.50.300">
    <property type="entry name" value="P-loop containing nucleotide triphosphate hydrolases"/>
    <property type="match status" value="2"/>
</dbReference>
<evidence type="ECO:0000256" key="10">
    <source>
        <dbReference type="ARBA" id="ARBA00034923"/>
    </source>
</evidence>
<comment type="similarity">
    <text evidence="1">Belongs to the helicase family. UvrD subfamily.</text>
</comment>
<dbReference type="AlphaFoldDB" id="A0A937W5I9"/>
<keyword evidence="2 12" id="KW-0547">Nucleotide-binding</keyword>
<dbReference type="Gene3D" id="1.10.10.160">
    <property type="match status" value="1"/>
</dbReference>
<dbReference type="Pfam" id="PF00580">
    <property type="entry name" value="UvrD-helicase"/>
    <property type="match status" value="1"/>
</dbReference>
<dbReference type="InterPro" id="IPR000212">
    <property type="entry name" value="DNA_helicase_UvrD/REP"/>
</dbReference>
<feature type="non-terminal residue" evidence="15">
    <location>
        <position position="1"/>
    </location>
</feature>
<proteinExistence type="inferred from homology"/>
<dbReference type="GO" id="GO:0003677">
    <property type="term" value="F:DNA binding"/>
    <property type="evidence" value="ECO:0007669"/>
    <property type="project" value="UniProtKB-KW"/>
</dbReference>
<feature type="domain" description="UvrD-like helicase C-terminal" evidence="14">
    <location>
        <begin position="610"/>
        <end position="769"/>
    </location>
</feature>
<dbReference type="SUPFAM" id="SSF52540">
    <property type="entry name" value="P-loop containing nucleoside triphosphate hydrolases"/>
    <property type="match status" value="1"/>
</dbReference>
<accession>A0A937W5I9</accession>
<dbReference type="PANTHER" id="PTHR11070">
    <property type="entry name" value="UVRD / RECB / PCRA DNA HELICASE FAMILY MEMBER"/>
    <property type="match status" value="1"/>
</dbReference>
<evidence type="ECO:0000256" key="12">
    <source>
        <dbReference type="PROSITE-ProRule" id="PRU00560"/>
    </source>
</evidence>
<protein>
    <recommendedName>
        <fullName evidence="9">DNA 3'-5' helicase</fullName>
        <ecNumber evidence="9">5.6.2.4</ecNumber>
    </recommendedName>
    <alternativeName>
        <fullName evidence="10">DNA 3'-5' helicase II</fullName>
    </alternativeName>
</protein>
<feature type="binding site" evidence="12">
    <location>
        <begin position="363"/>
        <end position="370"/>
    </location>
    <ligand>
        <name>ATP</name>
        <dbReference type="ChEBI" id="CHEBI:30616"/>
    </ligand>
</feature>
<dbReference type="GO" id="GO:0005524">
    <property type="term" value="F:ATP binding"/>
    <property type="evidence" value="ECO:0007669"/>
    <property type="project" value="UniProtKB-UniRule"/>
</dbReference>
<dbReference type="CDD" id="cd19067">
    <property type="entry name" value="PfuEndoQ-like"/>
    <property type="match status" value="1"/>
</dbReference>
<keyword evidence="3 12" id="KW-0378">Hydrolase</keyword>
<comment type="catalytic activity">
    <reaction evidence="8">
        <text>Couples ATP hydrolysis with the unwinding of duplex DNA by translocating in the 3'-5' direction.</text>
        <dbReference type="EC" id="5.6.2.4"/>
    </reaction>
</comment>
<evidence type="ECO:0000256" key="9">
    <source>
        <dbReference type="ARBA" id="ARBA00034808"/>
    </source>
</evidence>
<evidence type="ECO:0000256" key="1">
    <source>
        <dbReference type="ARBA" id="ARBA00009922"/>
    </source>
</evidence>
<dbReference type="EC" id="5.6.2.4" evidence="9"/>
<evidence type="ECO:0000256" key="5">
    <source>
        <dbReference type="ARBA" id="ARBA00022840"/>
    </source>
</evidence>
<sequence length="769" mass="85010">FNRRLGAIGNITSDGRPILGLDSHDLLAISLEVCPDVLFVPAHIWTPHFAVLGSESGFDSLSDCFDDLLPHIFALETGLSSDPPMNTRLSALDRFAIISNSDAHSAQKLAREATCFNTDLAYPAIYNALKERDRNRFTGTLEFYPEEGKYHYDGHRKCQIRWKPEQTLQAEGRCPTCGGKLTVGVLHRVERLADRADTETPAIERPFEYIIPLPEVIGATLDVGPDSKKATLVYRKLLEQFGPELDILRTVPSADIARYGEPLVAEALRRMRSGAVEILAGYDGEYGTVRIFSSTEREELKGQHALFAMPSQAPTPPPAPRAEAPQPVSAPLTPAPAIAVPGALDTAQQQAVTAAGGPIIVIAGPGAGKTRTLTHRIAHLLQHCGVQSAQILAVTFTRRAAAEMRSRLHNLLPEAQMADMRIGTFHRLMLDLMRLEEHAPAPTLLDAWEARQLLEIALQEVGLTRRAASIQQAISLAKAAGLRPADLTDDAPLQAAYTAYQQQLHTYQAWDYDDILLECCAWFEAEPAALEKLRQRFPYVFVDELQDINAVQYRLVQLLAGTGEGLFVIGDPDQAIYGFRGAEPRYFQTLMHDFPQARQFHLTTNYRSVHTIVQSAAAVIDQNRDRQPFPLQAVHAGGAPIRLYTTASEMAEGIAVVRQISQMVGGADMLQADQHDERATNTRSFGDFGVLVRTGQQAEVLEQCFLQEGLPYRLVGHRSFLEARSVRQALAFGRYLLQPDDPLRLLHVLEMPPWQPAAQTLEAIRQQAC</sequence>
<keyword evidence="6" id="KW-0238">DNA-binding</keyword>
<keyword evidence="7" id="KW-0413">Isomerase</keyword>
<evidence type="ECO:0000259" key="14">
    <source>
        <dbReference type="PROSITE" id="PS51217"/>
    </source>
</evidence>
<reference evidence="15" key="1">
    <citation type="submission" date="2019-03" db="EMBL/GenBank/DDBJ databases">
        <title>Lake Tanganyika Metagenome-Assembled Genomes (MAGs).</title>
        <authorList>
            <person name="Tran P."/>
        </authorList>
    </citation>
    <scope>NUCLEOTIDE SEQUENCE</scope>
    <source>
        <strain evidence="15">K_DeepCast_65m_m2_066</strain>
    </source>
</reference>
<evidence type="ECO:0000259" key="13">
    <source>
        <dbReference type="PROSITE" id="PS51198"/>
    </source>
</evidence>
<dbReference type="GO" id="GO:0043138">
    <property type="term" value="F:3'-5' DNA helicase activity"/>
    <property type="evidence" value="ECO:0007669"/>
    <property type="project" value="UniProtKB-EC"/>
</dbReference>
<evidence type="ECO:0000256" key="4">
    <source>
        <dbReference type="ARBA" id="ARBA00022806"/>
    </source>
</evidence>
<evidence type="ECO:0000256" key="2">
    <source>
        <dbReference type="ARBA" id="ARBA00022741"/>
    </source>
</evidence>
<gene>
    <name evidence="15" type="ORF">FJZ47_22700</name>
</gene>
<comment type="caution">
    <text evidence="15">The sequence shown here is derived from an EMBL/GenBank/DDBJ whole genome shotgun (WGS) entry which is preliminary data.</text>
</comment>
<dbReference type="EMBL" id="VGLS01000963">
    <property type="protein sequence ID" value="MBM3226583.1"/>
    <property type="molecule type" value="Genomic_DNA"/>
</dbReference>